<reference evidence="1 2" key="1">
    <citation type="submission" date="2018-01" db="EMBL/GenBank/DDBJ databases">
        <title>Draft genome sequence of Streptomyces sp. 13K301.</title>
        <authorList>
            <person name="Sahin N."/>
            <person name="Saygin H."/>
            <person name="Ay H."/>
        </authorList>
    </citation>
    <scope>NUCLEOTIDE SEQUENCE [LARGE SCALE GENOMIC DNA]</scope>
    <source>
        <strain evidence="1 2">13K301</strain>
    </source>
</reference>
<name>A0A2N8TLT1_9ACTN</name>
<dbReference type="Proteomes" id="UP000235943">
    <property type="component" value="Unassembled WGS sequence"/>
</dbReference>
<dbReference type="AlphaFoldDB" id="A0A2N8TLT1"/>
<protein>
    <submittedName>
        <fullName evidence="1">Uncharacterized protein</fullName>
    </submittedName>
</protein>
<dbReference type="EMBL" id="POUC01000173">
    <property type="protein sequence ID" value="PNG19981.1"/>
    <property type="molecule type" value="Genomic_DNA"/>
</dbReference>
<evidence type="ECO:0000313" key="2">
    <source>
        <dbReference type="Proteomes" id="UP000235943"/>
    </source>
</evidence>
<comment type="caution">
    <text evidence="1">The sequence shown here is derived from an EMBL/GenBank/DDBJ whole genome shotgun (WGS) entry which is preliminary data.</text>
</comment>
<gene>
    <name evidence="1" type="ORF">C1J00_22665</name>
</gene>
<organism evidence="1 2">
    <name type="scientific">Streptomyces cahuitamycinicus</name>
    <dbReference type="NCBI Taxonomy" id="2070367"/>
    <lineage>
        <taxon>Bacteria</taxon>
        <taxon>Bacillati</taxon>
        <taxon>Actinomycetota</taxon>
        <taxon>Actinomycetes</taxon>
        <taxon>Kitasatosporales</taxon>
        <taxon>Streptomycetaceae</taxon>
        <taxon>Streptomyces</taxon>
    </lineage>
</organism>
<evidence type="ECO:0000313" key="1">
    <source>
        <dbReference type="EMBL" id="PNG19981.1"/>
    </source>
</evidence>
<sequence length="102" mass="11293">MYRRHRARHLTEGLGAAAALTPTFATTTAPASTPEHPRGFIDGEEWFRFSGGANEDRDCIRCAPSMHRTIQPDNVLGDGLRSAVHEVDRARVHDLPDDESAR</sequence>
<dbReference type="OrthoDB" id="273319at2"/>
<keyword evidence="2" id="KW-1185">Reference proteome</keyword>
<accession>A0A2N8TLT1</accession>
<dbReference type="RefSeq" id="WP_102910895.1">
    <property type="nucleotide sequence ID" value="NZ_POUC01000173.1"/>
</dbReference>
<proteinExistence type="predicted"/>